<evidence type="ECO:0000256" key="1">
    <source>
        <dbReference type="ARBA" id="ARBA00001946"/>
    </source>
</evidence>
<evidence type="ECO:0000259" key="4">
    <source>
        <dbReference type="PROSITE" id="PS51462"/>
    </source>
</evidence>
<dbReference type="SUPFAM" id="SSF55811">
    <property type="entry name" value="Nudix"/>
    <property type="match status" value="1"/>
</dbReference>
<dbReference type="Pfam" id="PF00293">
    <property type="entry name" value="NUDIX"/>
    <property type="match status" value="1"/>
</dbReference>
<keyword evidence="2" id="KW-0378">Hydrolase</keyword>
<evidence type="ECO:0000313" key="6">
    <source>
        <dbReference type="Proteomes" id="UP001597280"/>
    </source>
</evidence>
<proteinExistence type="predicted"/>
<dbReference type="InterPro" id="IPR000086">
    <property type="entry name" value="NUDIX_hydrolase_dom"/>
</dbReference>
<dbReference type="PANTHER" id="PTHR43046">
    <property type="entry name" value="GDP-MANNOSE MANNOSYL HYDROLASE"/>
    <property type="match status" value="1"/>
</dbReference>
<reference evidence="6" key="1">
    <citation type="journal article" date="2019" name="Int. J. Syst. Evol. Microbiol.">
        <title>The Global Catalogue of Microorganisms (GCM) 10K type strain sequencing project: providing services to taxonomists for standard genome sequencing and annotation.</title>
        <authorList>
            <consortium name="The Broad Institute Genomics Platform"/>
            <consortium name="The Broad Institute Genome Sequencing Center for Infectious Disease"/>
            <person name="Wu L."/>
            <person name="Ma J."/>
        </authorList>
    </citation>
    <scope>NUCLEOTIDE SEQUENCE [LARGE SCALE GENOMIC DNA]</scope>
    <source>
        <strain evidence="6">JCM 11650</strain>
    </source>
</reference>
<dbReference type="InterPro" id="IPR015797">
    <property type="entry name" value="NUDIX_hydrolase-like_dom_sf"/>
</dbReference>
<dbReference type="Gene3D" id="3.90.79.10">
    <property type="entry name" value="Nucleoside Triphosphate Pyrophosphohydrolase"/>
    <property type="match status" value="1"/>
</dbReference>
<dbReference type="PROSITE" id="PS51462">
    <property type="entry name" value="NUDIX"/>
    <property type="match status" value="1"/>
</dbReference>
<evidence type="ECO:0000256" key="3">
    <source>
        <dbReference type="SAM" id="MobiDB-lite"/>
    </source>
</evidence>
<dbReference type="PANTHER" id="PTHR43046:SF14">
    <property type="entry name" value="MUTT_NUDIX FAMILY PROTEIN"/>
    <property type="match status" value="1"/>
</dbReference>
<keyword evidence="6" id="KW-1185">Reference proteome</keyword>
<protein>
    <submittedName>
        <fullName evidence="5">NUDIX domain-containing protein</fullName>
    </submittedName>
</protein>
<name>A0ABW4PTZ2_9MICO</name>
<gene>
    <name evidence="5" type="ORF">ACFSDA_03875</name>
</gene>
<organism evidence="5 6">
    <name type="scientific">Brachybacterium rhamnosum</name>
    <dbReference type="NCBI Taxonomy" id="173361"/>
    <lineage>
        <taxon>Bacteria</taxon>
        <taxon>Bacillati</taxon>
        <taxon>Actinomycetota</taxon>
        <taxon>Actinomycetes</taxon>
        <taxon>Micrococcales</taxon>
        <taxon>Dermabacteraceae</taxon>
        <taxon>Brachybacterium</taxon>
    </lineage>
</organism>
<dbReference type="RefSeq" id="WP_137769099.1">
    <property type="nucleotide sequence ID" value="NZ_BAAAIS010000002.1"/>
</dbReference>
<comment type="cofactor">
    <cofactor evidence="1">
        <name>Mg(2+)</name>
        <dbReference type="ChEBI" id="CHEBI:18420"/>
    </cofactor>
</comment>
<accession>A0ABW4PTZ2</accession>
<sequence length="155" mass="16830">MSSPRLGVKALVVRDGHVLMNQVLTTDGEELYGPPGGGQEHGETQEQALRRECREEIGADVDVFQVACVYEVQLGRRLVDGAPIPPFHQVNVAYWCGLAEGEEPGLGTDPDPGQVGSVWLPIDRLHEFDVRPRELGAWLQDDPSSRPVGIGPTAP</sequence>
<comment type="caution">
    <text evidence="5">The sequence shown here is derived from an EMBL/GenBank/DDBJ whole genome shotgun (WGS) entry which is preliminary data.</text>
</comment>
<evidence type="ECO:0000256" key="2">
    <source>
        <dbReference type="ARBA" id="ARBA00022801"/>
    </source>
</evidence>
<dbReference type="EMBL" id="JBHUFL010000002">
    <property type="protein sequence ID" value="MFD1834208.1"/>
    <property type="molecule type" value="Genomic_DNA"/>
</dbReference>
<feature type="domain" description="Nudix hydrolase" evidence="4">
    <location>
        <begin position="3"/>
        <end position="141"/>
    </location>
</feature>
<feature type="region of interest" description="Disordered" evidence="3">
    <location>
        <begin position="136"/>
        <end position="155"/>
    </location>
</feature>
<evidence type="ECO:0000313" key="5">
    <source>
        <dbReference type="EMBL" id="MFD1834208.1"/>
    </source>
</evidence>
<dbReference type="Proteomes" id="UP001597280">
    <property type="component" value="Unassembled WGS sequence"/>
</dbReference>